<gene>
    <name evidence="3" type="ORF">GA0070613_4221</name>
</gene>
<accession>A0A1C5J8K2</accession>
<reference evidence="4" key="1">
    <citation type="submission" date="2016-06" db="EMBL/GenBank/DDBJ databases">
        <authorList>
            <person name="Varghese N."/>
            <person name="Submissions Spin"/>
        </authorList>
    </citation>
    <scope>NUCLEOTIDE SEQUENCE [LARGE SCALE GENOMIC DNA]</scope>
    <source>
        <strain evidence="4">DSM 43819</strain>
    </source>
</reference>
<feature type="transmembrane region" description="Helical" evidence="2">
    <location>
        <begin position="420"/>
        <end position="440"/>
    </location>
</feature>
<dbReference type="Proteomes" id="UP000198221">
    <property type="component" value="Chromosome I"/>
</dbReference>
<evidence type="ECO:0008006" key="5">
    <source>
        <dbReference type="Google" id="ProtNLM"/>
    </source>
</evidence>
<feature type="transmembrane region" description="Helical" evidence="2">
    <location>
        <begin position="208"/>
        <end position="237"/>
    </location>
</feature>
<feature type="transmembrane region" description="Helical" evidence="2">
    <location>
        <begin position="292"/>
        <end position="312"/>
    </location>
</feature>
<dbReference type="AlphaFoldDB" id="A0A1C5J8K2"/>
<sequence>MPGDGSRSGVVAGGATRGGRMVNGRTAGVALGPATDRPGPVVRLRRAGRPLSRLAARVPAPWGFVLAVFVGSKVVLSLVGVIALSAWDGVPGAPPADEAMMRAQQHAISPHRWISLWFAWDSFLYDHLAQLPLDRPWRDFGFPLLYPFLARPVAPLLGGHTAWALLLVSNLALVFQLYYAHQLGARLIGTGGAAGGADPAAGRRFVRYLLLLPTAFLFQAALTESLFLCLALAAFWYAERRRWLLVGIVGYFLALSRSVGFLLVVPLALVLLRQHGYRLDPRTLGRYLRRGWPLLLVPAGWLTFMAFCRWQSGDWYAYKHAQERGWGISVQNPFRVAYAALTGENSADALRVWCAVAVLVVVLAGLRRAELPYLVYTVIVVLVPLSMGPPVHKSLLRYLLAAFPVALVLARWARRASLDTWFTAALALLQGALFVVWLTYWTHFVI</sequence>
<dbReference type="EMBL" id="LT607754">
    <property type="protein sequence ID" value="SCG66902.1"/>
    <property type="molecule type" value="Genomic_DNA"/>
</dbReference>
<feature type="transmembrane region" description="Helical" evidence="2">
    <location>
        <begin position="395"/>
        <end position="413"/>
    </location>
</feature>
<feature type="transmembrane region" description="Helical" evidence="2">
    <location>
        <begin position="243"/>
        <end position="272"/>
    </location>
</feature>
<feature type="transmembrane region" description="Helical" evidence="2">
    <location>
        <begin position="161"/>
        <end position="180"/>
    </location>
</feature>
<organism evidence="3 4">
    <name type="scientific">Micromonospora inositola</name>
    <dbReference type="NCBI Taxonomy" id="47865"/>
    <lineage>
        <taxon>Bacteria</taxon>
        <taxon>Bacillati</taxon>
        <taxon>Actinomycetota</taxon>
        <taxon>Actinomycetes</taxon>
        <taxon>Micromonosporales</taxon>
        <taxon>Micromonosporaceae</taxon>
        <taxon>Micromonospora</taxon>
    </lineage>
</organism>
<evidence type="ECO:0000313" key="4">
    <source>
        <dbReference type="Proteomes" id="UP000198221"/>
    </source>
</evidence>
<feature type="transmembrane region" description="Helical" evidence="2">
    <location>
        <begin position="373"/>
        <end position="389"/>
    </location>
</feature>
<keyword evidence="2" id="KW-0812">Transmembrane</keyword>
<keyword evidence="2" id="KW-0472">Membrane</keyword>
<keyword evidence="2" id="KW-1133">Transmembrane helix</keyword>
<feature type="region of interest" description="Disordered" evidence="1">
    <location>
        <begin position="1"/>
        <end position="30"/>
    </location>
</feature>
<keyword evidence="4" id="KW-1185">Reference proteome</keyword>
<feature type="transmembrane region" description="Helical" evidence="2">
    <location>
        <begin position="350"/>
        <end position="366"/>
    </location>
</feature>
<feature type="transmembrane region" description="Helical" evidence="2">
    <location>
        <begin position="62"/>
        <end position="87"/>
    </location>
</feature>
<evidence type="ECO:0000313" key="3">
    <source>
        <dbReference type="EMBL" id="SCG66902.1"/>
    </source>
</evidence>
<protein>
    <recommendedName>
        <fullName evidence="5">Mannosyltransferase (PIG-V)</fullName>
    </recommendedName>
</protein>
<name>A0A1C5J8K2_9ACTN</name>
<evidence type="ECO:0000256" key="2">
    <source>
        <dbReference type="SAM" id="Phobius"/>
    </source>
</evidence>
<evidence type="ECO:0000256" key="1">
    <source>
        <dbReference type="SAM" id="MobiDB-lite"/>
    </source>
</evidence>
<proteinExistence type="predicted"/>